<dbReference type="SMART" id="SM01130">
    <property type="entry name" value="DHDPS"/>
    <property type="match status" value="1"/>
</dbReference>
<evidence type="ECO:0000256" key="5">
    <source>
        <dbReference type="ARBA" id="ARBA00022490"/>
    </source>
</evidence>
<dbReference type="AlphaFoldDB" id="A0A1Q8QI13"/>
<evidence type="ECO:0000256" key="13">
    <source>
        <dbReference type="PIRNR" id="PIRNR001365"/>
    </source>
</evidence>
<dbReference type="SUPFAM" id="SSF51569">
    <property type="entry name" value="Aldolase"/>
    <property type="match status" value="1"/>
</dbReference>
<dbReference type="Pfam" id="PF00701">
    <property type="entry name" value="DHDPS"/>
    <property type="match status" value="1"/>
</dbReference>
<keyword evidence="9 12" id="KW-0456">Lyase</keyword>
<evidence type="ECO:0000256" key="12">
    <source>
        <dbReference type="HAMAP-Rule" id="MF_00418"/>
    </source>
</evidence>
<protein>
    <recommendedName>
        <fullName evidence="4 12">4-hydroxy-tetrahydrodipicolinate synthase</fullName>
        <shortName evidence="12">HTPA synthase</shortName>
        <ecNumber evidence="4 12">4.3.3.7</ecNumber>
    </recommendedName>
</protein>
<evidence type="ECO:0000256" key="7">
    <source>
        <dbReference type="ARBA" id="ARBA00022915"/>
    </source>
</evidence>
<comment type="function">
    <text evidence="1 12">Catalyzes the condensation of (S)-aspartate-beta-semialdehyde [(S)-ASA] and pyruvate to 4-hydroxy-tetrahydrodipicolinate (HTPA).</text>
</comment>
<dbReference type="EMBL" id="MLBF01000065">
    <property type="protein sequence ID" value="OLN26993.1"/>
    <property type="molecule type" value="Genomic_DNA"/>
</dbReference>
<comment type="subunit">
    <text evidence="12">Homotetramer; dimer of dimers.</text>
</comment>
<dbReference type="CDD" id="cd00950">
    <property type="entry name" value="DHDPS"/>
    <property type="match status" value="1"/>
</dbReference>
<evidence type="ECO:0000256" key="2">
    <source>
        <dbReference type="ARBA" id="ARBA00005120"/>
    </source>
</evidence>
<dbReference type="NCBIfam" id="TIGR00674">
    <property type="entry name" value="dapA"/>
    <property type="match status" value="1"/>
</dbReference>
<dbReference type="PANTHER" id="PTHR12128">
    <property type="entry name" value="DIHYDRODIPICOLINATE SYNTHASE"/>
    <property type="match status" value="1"/>
</dbReference>
<organism evidence="16 17">
    <name type="scientific">Desulfosporosinus metallidurans</name>
    <dbReference type="NCBI Taxonomy" id="1888891"/>
    <lineage>
        <taxon>Bacteria</taxon>
        <taxon>Bacillati</taxon>
        <taxon>Bacillota</taxon>
        <taxon>Clostridia</taxon>
        <taxon>Eubacteriales</taxon>
        <taxon>Desulfitobacteriaceae</taxon>
        <taxon>Desulfosporosinus</taxon>
    </lineage>
</organism>
<evidence type="ECO:0000256" key="1">
    <source>
        <dbReference type="ARBA" id="ARBA00003294"/>
    </source>
</evidence>
<evidence type="ECO:0000256" key="4">
    <source>
        <dbReference type="ARBA" id="ARBA00012086"/>
    </source>
</evidence>
<sequence length="320" mass="34342">MSFGRILTAMVTPMNEALEVDYEEAKRLAQYLVAHGSDGLVVCGTTGESPTVTAEEKLELFKVVKGALGKRPVIAGIGSYSTDASIAMARKAEKTGVDGVMAVVPYYNKPSQEGMFQHFKAIAEATSLPLMLYNVPGRTSANLMPATVKRLSEIRNIVALKEAAGSLDQVSELKRMLPSDFTVYSGDDSMTLPMLALGCSGIISVAAHVIGDEMKKMVDAWFAGDTALATKLHLELFPIFKGIFVTANPVPIKALLNMAGLKAGGVRLPLVNATQEEMKFLIDLMDDFKKIHVSDVNNKNTAHGIPKLKVAADKASNLIV</sequence>
<keyword evidence="5 12" id="KW-0963">Cytoplasm</keyword>
<dbReference type="PANTHER" id="PTHR12128:SF66">
    <property type="entry name" value="4-HYDROXY-2-OXOGLUTARATE ALDOLASE, MITOCHONDRIAL"/>
    <property type="match status" value="1"/>
</dbReference>
<evidence type="ECO:0000313" key="17">
    <source>
        <dbReference type="Proteomes" id="UP000186102"/>
    </source>
</evidence>
<keyword evidence="17" id="KW-1185">Reference proteome</keyword>
<dbReference type="PROSITE" id="PS00666">
    <property type="entry name" value="DHDPS_2"/>
    <property type="match status" value="1"/>
</dbReference>
<keyword evidence="6 12" id="KW-0028">Amino-acid biosynthesis</keyword>
<dbReference type="InterPro" id="IPR020625">
    <property type="entry name" value="Schiff_base-form_aldolases_AS"/>
</dbReference>
<dbReference type="OrthoDB" id="9782828at2"/>
<comment type="catalytic activity">
    <reaction evidence="11 12">
        <text>L-aspartate 4-semialdehyde + pyruvate = (2S,4S)-4-hydroxy-2,3,4,5-tetrahydrodipicolinate + H2O + H(+)</text>
        <dbReference type="Rhea" id="RHEA:34171"/>
        <dbReference type="ChEBI" id="CHEBI:15361"/>
        <dbReference type="ChEBI" id="CHEBI:15377"/>
        <dbReference type="ChEBI" id="CHEBI:15378"/>
        <dbReference type="ChEBI" id="CHEBI:67139"/>
        <dbReference type="ChEBI" id="CHEBI:537519"/>
        <dbReference type="EC" id="4.3.3.7"/>
    </reaction>
</comment>
<evidence type="ECO:0000256" key="15">
    <source>
        <dbReference type="PIRSR" id="PIRSR001365-2"/>
    </source>
</evidence>
<feature type="active site" description="Proton donor/acceptor" evidence="12 14">
    <location>
        <position position="133"/>
    </location>
</feature>
<evidence type="ECO:0000256" key="8">
    <source>
        <dbReference type="ARBA" id="ARBA00023154"/>
    </source>
</evidence>
<proteinExistence type="inferred from homology"/>
<dbReference type="InterPro" id="IPR002220">
    <property type="entry name" value="DapA-like"/>
</dbReference>
<dbReference type="InterPro" id="IPR020624">
    <property type="entry name" value="Schiff_base-form_aldolases_CS"/>
</dbReference>
<dbReference type="PIRSF" id="PIRSF001365">
    <property type="entry name" value="DHDPS"/>
    <property type="match status" value="1"/>
</dbReference>
<evidence type="ECO:0000256" key="10">
    <source>
        <dbReference type="ARBA" id="ARBA00023270"/>
    </source>
</evidence>
<feature type="site" description="Part of a proton relay during catalysis" evidence="12">
    <location>
        <position position="45"/>
    </location>
</feature>
<dbReference type="GO" id="GO:0019877">
    <property type="term" value="P:diaminopimelate biosynthetic process"/>
    <property type="evidence" value="ECO:0007669"/>
    <property type="project" value="UniProtKB-UniRule"/>
</dbReference>
<feature type="binding site" evidence="12 15">
    <location>
        <position position="46"/>
    </location>
    <ligand>
        <name>pyruvate</name>
        <dbReference type="ChEBI" id="CHEBI:15361"/>
    </ligand>
</feature>
<comment type="similarity">
    <text evidence="3 12 13">Belongs to the DapA family.</text>
</comment>
<comment type="subcellular location">
    <subcellularLocation>
        <location evidence="12">Cytoplasm</location>
    </subcellularLocation>
</comment>
<dbReference type="STRING" id="1888891.DSOL_4746"/>
<dbReference type="EC" id="4.3.3.7" evidence="4 12"/>
<evidence type="ECO:0000256" key="11">
    <source>
        <dbReference type="ARBA" id="ARBA00047836"/>
    </source>
</evidence>
<gene>
    <name evidence="12" type="primary">dapA</name>
    <name evidence="16" type="ORF">DSOL_4746</name>
</gene>
<dbReference type="HAMAP" id="MF_00418">
    <property type="entry name" value="DapA"/>
    <property type="match status" value="1"/>
</dbReference>
<dbReference type="InterPro" id="IPR013785">
    <property type="entry name" value="Aldolase_TIM"/>
</dbReference>
<name>A0A1Q8QI13_9FIRM</name>
<dbReference type="UniPathway" id="UPA00034">
    <property type="reaction ID" value="UER00017"/>
</dbReference>
<dbReference type="GO" id="GO:0008840">
    <property type="term" value="F:4-hydroxy-tetrahydrodipicolinate synthase activity"/>
    <property type="evidence" value="ECO:0007669"/>
    <property type="project" value="UniProtKB-UniRule"/>
</dbReference>
<comment type="pathway">
    <text evidence="2 12">Amino-acid biosynthesis; L-lysine biosynthesis via DAP pathway; (S)-tetrahydrodipicolinate from L-aspartate: step 3/4.</text>
</comment>
<comment type="caution">
    <text evidence="12">Was originally thought to be a dihydrodipicolinate synthase (DHDPS), catalyzing the condensation of (S)-aspartate-beta-semialdehyde [(S)-ASA] and pyruvate to dihydrodipicolinate (DHDP). However, it was shown in E.coli that the product of the enzymatic reaction is not dihydrodipicolinate but in fact (4S)-4-hydroxy-2,3,4,5-tetrahydro-(2S)-dipicolinic acid (HTPA), and that the consecutive dehydration reaction leading to DHDP is not spontaneous but catalyzed by DapB.</text>
</comment>
<feature type="site" description="Part of a proton relay during catalysis" evidence="12">
    <location>
        <position position="107"/>
    </location>
</feature>
<dbReference type="Gene3D" id="3.20.20.70">
    <property type="entry name" value="Aldolase class I"/>
    <property type="match status" value="1"/>
</dbReference>
<dbReference type="InterPro" id="IPR005263">
    <property type="entry name" value="DapA"/>
</dbReference>
<evidence type="ECO:0000313" key="16">
    <source>
        <dbReference type="EMBL" id="OLN26993.1"/>
    </source>
</evidence>
<accession>A0A1Q8QI13</accession>
<reference evidence="16 17" key="1">
    <citation type="submission" date="2016-09" db="EMBL/GenBank/DDBJ databases">
        <title>Complete genome of Desulfosporosinus sp. OL.</title>
        <authorList>
            <person name="Mardanov A."/>
            <person name="Beletsky A."/>
            <person name="Panova A."/>
            <person name="Karnachuk O."/>
            <person name="Ravin N."/>
        </authorList>
    </citation>
    <scope>NUCLEOTIDE SEQUENCE [LARGE SCALE GENOMIC DNA]</scope>
    <source>
        <strain evidence="16 17">OL</strain>
    </source>
</reference>
<dbReference type="GO" id="GO:0005829">
    <property type="term" value="C:cytosol"/>
    <property type="evidence" value="ECO:0007669"/>
    <property type="project" value="TreeGrafter"/>
</dbReference>
<dbReference type="Proteomes" id="UP000186102">
    <property type="component" value="Unassembled WGS sequence"/>
</dbReference>
<feature type="binding site" evidence="12 15">
    <location>
        <position position="203"/>
    </location>
    <ligand>
        <name>pyruvate</name>
        <dbReference type="ChEBI" id="CHEBI:15361"/>
    </ligand>
</feature>
<keyword evidence="8 12" id="KW-0457">Lysine biosynthesis</keyword>
<dbReference type="PROSITE" id="PS00665">
    <property type="entry name" value="DHDPS_1"/>
    <property type="match status" value="1"/>
</dbReference>
<keyword evidence="7 12" id="KW-0220">Diaminopimelate biosynthesis</keyword>
<evidence type="ECO:0000256" key="6">
    <source>
        <dbReference type="ARBA" id="ARBA00022605"/>
    </source>
</evidence>
<comment type="caution">
    <text evidence="16">The sequence shown here is derived from an EMBL/GenBank/DDBJ whole genome shotgun (WGS) entry which is preliminary data.</text>
</comment>
<evidence type="ECO:0000256" key="14">
    <source>
        <dbReference type="PIRSR" id="PIRSR001365-1"/>
    </source>
</evidence>
<keyword evidence="10 12" id="KW-0704">Schiff base</keyword>
<dbReference type="RefSeq" id="WP_075367033.1">
    <property type="nucleotide sequence ID" value="NZ_MLBF01000065.1"/>
</dbReference>
<evidence type="ECO:0000256" key="3">
    <source>
        <dbReference type="ARBA" id="ARBA00007592"/>
    </source>
</evidence>
<feature type="active site" description="Schiff-base intermediate with substrate" evidence="12 14">
    <location>
        <position position="161"/>
    </location>
</feature>
<dbReference type="GO" id="GO:0009089">
    <property type="term" value="P:lysine biosynthetic process via diaminopimelate"/>
    <property type="evidence" value="ECO:0007669"/>
    <property type="project" value="UniProtKB-UniRule"/>
</dbReference>
<dbReference type="PRINTS" id="PR00146">
    <property type="entry name" value="DHPICSNTHASE"/>
</dbReference>
<evidence type="ECO:0000256" key="9">
    <source>
        <dbReference type="ARBA" id="ARBA00023239"/>
    </source>
</evidence>